<dbReference type="AlphaFoldDB" id="A0A4Y3NF71"/>
<dbReference type="RefSeq" id="WP_141284176.1">
    <property type="nucleotide sequence ID" value="NZ_BAAAWK010000001.1"/>
</dbReference>
<reference evidence="1 2" key="1">
    <citation type="submission" date="2019-06" db="EMBL/GenBank/DDBJ databases">
        <title>Whole genome shotgun sequence of Paenarthrobacter aurescens NBRC 12136.</title>
        <authorList>
            <person name="Hosoyama A."/>
            <person name="Uohara A."/>
            <person name="Ohji S."/>
            <person name="Ichikawa N."/>
        </authorList>
    </citation>
    <scope>NUCLEOTIDE SEQUENCE [LARGE SCALE GENOMIC DNA]</scope>
    <source>
        <strain evidence="1 2">NBRC 12136</strain>
    </source>
</reference>
<dbReference type="OrthoDB" id="5124141at2"/>
<evidence type="ECO:0000313" key="1">
    <source>
        <dbReference type="EMBL" id="GEB19893.1"/>
    </source>
</evidence>
<gene>
    <name evidence="1" type="ORF">AAU01_26480</name>
</gene>
<dbReference type="Pfam" id="PF18143">
    <property type="entry name" value="HAD_SAK_2"/>
    <property type="match status" value="1"/>
</dbReference>
<protein>
    <submittedName>
        <fullName evidence="1">Uncharacterized protein</fullName>
    </submittedName>
</protein>
<evidence type="ECO:0000313" key="2">
    <source>
        <dbReference type="Proteomes" id="UP000317715"/>
    </source>
</evidence>
<name>A0A4Y3NF71_PAEAU</name>
<dbReference type="EMBL" id="BJMD01000015">
    <property type="protein sequence ID" value="GEB19893.1"/>
    <property type="molecule type" value="Genomic_DNA"/>
</dbReference>
<dbReference type="Proteomes" id="UP000317715">
    <property type="component" value="Unassembled WGS sequence"/>
</dbReference>
<comment type="caution">
    <text evidence="1">The sequence shown here is derived from an EMBL/GenBank/DDBJ whole genome shotgun (WGS) entry which is preliminary data.</text>
</comment>
<organism evidence="1 2">
    <name type="scientific">Paenarthrobacter aurescens</name>
    <name type="common">Arthrobacter aurescens</name>
    <dbReference type="NCBI Taxonomy" id="43663"/>
    <lineage>
        <taxon>Bacteria</taxon>
        <taxon>Bacillati</taxon>
        <taxon>Actinomycetota</taxon>
        <taxon>Actinomycetes</taxon>
        <taxon>Micrococcales</taxon>
        <taxon>Micrococcaceae</taxon>
        <taxon>Paenarthrobacter</taxon>
    </lineage>
</organism>
<dbReference type="GeneID" id="97300918"/>
<proteinExistence type="predicted"/>
<sequence length="172" mass="18961">MRATQGAAAPVSVYLDVDGVVNPFSPKGTTDWGSEWSFADAGILDVAFAPEVVAELNEIALHPAARFVWLTTWEGLAPEFLCPAIGLNGQHWPVLTSLGWDEGPEWWKLVALQKDLESVGSERIIWLDDQLSQDAEALSWAEYQQDRVLCISPDPRKGLSRRDLAAVRAYLG</sequence>
<keyword evidence="2" id="KW-1185">Reference proteome</keyword>
<accession>A0A4Y3NF71</accession>